<protein>
    <submittedName>
        <fullName evidence="3">Uncharacterized protein LOC103509426 isoform X1</fullName>
    </submittedName>
</protein>
<accession>A0A3Q0ITH2</accession>
<feature type="region of interest" description="Disordered" evidence="1">
    <location>
        <begin position="374"/>
        <end position="425"/>
    </location>
</feature>
<dbReference type="GeneID" id="103509426"/>
<evidence type="ECO:0000256" key="1">
    <source>
        <dbReference type="SAM" id="MobiDB-lite"/>
    </source>
</evidence>
<feature type="region of interest" description="Disordered" evidence="1">
    <location>
        <begin position="310"/>
        <end position="360"/>
    </location>
</feature>
<evidence type="ECO:0000313" key="2">
    <source>
        <dbReference type="Proteomes" id="UP000079169"/>
    </source>
</evidence>
<dbReference type="RefSeq" id="XP_026679566.1">
    <property type="nucleotide sequence ID" value="XM_026823765.1"/>
</dbReference>
<proteinExistence type="predicted"/>
<feature type="compositionally biased region" description="Polar residues" evidence="1">
    <location>
        <begin position="225"/>
        <end position="259"/>
    </location>
</feature>
<keyword evidence="2" id="KW-1185">Reference proteome</keyword>
<dbReference type="AlphaFoldDB" id="A0A3Q0ITH2"/>
<gene>
    <name evidence="3" type="primary">LOC103509426</name>
</gene>
<reference evidence="3" key="1">
    <citation type="submission" date="2025-08" db="UniProtKB">
        <authorList>
            <consortium name="RefSeq"/>
        </authorList>
    </citation>
    <scope>IDENTIFICATION</scope>
</reference>
<feature type="compositionally biased region" description="Polar residues" evidence="1">
    <location>
        <begin position="339"/>
        <end position="352"/>
    </location>
</feature>
<feature type="region of interest" description="Disordered" evidence="1">
    <location>
        <begin position="439"/>
        <end position="468"/>
    </location>
</feature>
<feature type="region of interest" description="Disordered" evidence="1">
    <location>
        <begin position="1"/>
        <end position="25"/>
    </location>
</feature>
<evidence type="ECO:0000313" key="3">
    <source>
        <dbReference type="RefSeq" id="XP_026679566.1"/>
    </source>
</evidence>
<name>A0A3Q0ITH2_DIACI</name>
<dbReference type="STRING" id="121845.A0A3Q0ITH2"/>
<dbReference type="PaxDb" id="121845-A0A3Q0ITH2"/>
<feature type="region of interest" description="Disordered" evidence="1">
    <location>
        <begin position="31"/>
        <end position="50"/>
    </location>
</feature>
<dbReference type="Proteomes" id="UP000079169">
    <property type="component" value="Unplaced"/>
</dbReference>
<organism evidence="2 3">
    <name type="scientific">Diaphorina citri</name>
    <name type="common">Asian citrus psyllid</name>
    <dbReference type="NCBI Taxonomy" id="121845"/>
    <lineage>
        <taxon>Eukaryota</taxon>
        <taxon>Metazoa</taxon>
        <taxon>Ecdysozoa</taxon>
        <taxon>Arthropoda</taxon>
        <taxon>Hexapoda</taxon>
        <taxon>Insecta</taxon>
        <taxon>Pterygota</taxon>
        <taxon>Neoptera</taxon>
        <taxon>Paraneoptera</taxon>
        <taxon>Hemiptera</taxon>
        <taxon>Sternorrhyncha</taxon>
        <taxon>Psylloidea</taxon>
        <taxon>Psyllidae</taxon>
        <taxon>Diaphorininae</taxon>
        <taxon>Diaphorina</taxon>
    </lineage>
</organism>
<feature type="compositionally biased region" description="Polar residues" evidence="1">
    <location>
        <begin position="199"/>
        <end position="217"/>
    </location>
</feature>
<sequence length="631" mass="70501">MDDDNYDFNSYNGPITISDDESDSPIIIPQRNMARSRQPPPPRPYPQLLYNSELPECYGTGTKAPAYFDSGSRMKDNADYDSVMMVESEPPYKAYRNNKTDVNNNSLPQHSFPQPHSDTQITQYPQHPLDYNPANTQHQLHPPTWSMTGTRVQRGTSVRHPQLSLSPSEFPSNLPADTDMNARHKYNSTQVSTFASGQQLSGGLTNRSMSQNPSFNRPDNAGNLFGNSKGVQSSNDPNFNNSMPGSSNFTDRSTHQNTPRMGDVYGEGRDSMPTRMGDMYGEGRDSMLGVHSIGKMGYGYHQTTRGPARLFHTDEDTKPPRPPSPGYVHTIHLPPRDANFTSNLHQGQQPRANFTDKPHGANFTVKNCNAHFTDQSRGASFSNNQQQSRANITDQPQGTSFQQPGNANFPPNQQPASASFPDNSRANFTDKCCGAGFSLGPQSLDQGPQVPNQGGQGSSGSVAKRPRLLPYPKNSEEIFLMDKKEEKEDPRESQELKILVAQVDLASVWYHNMRAASIRTTTFLFQVVGRLESVRVKPLHKILILKHTTQSTALQCVFYEIDRKFPPIVIGSVIIVTGHMIGEKIIKIFDVEQIYESEIQKLHRLIFLSERQLKDMLAQRTDGKRGKINIV</sequence>
<feature type="region of interest" description="Disordered" evidence="1">
    <location>
        <begin position="199"/>
        <end position="272"/>
    </location>
</feature>